<reference evidence="1 2" key="1">
    <citation type="submission" date="2015-07" db="EMBL/GenBank/DDBJ databases">
        <title>The genome of the fungus Escovopsis weberi, a specialized disease agent of ant agriculture.</title>
        <authorList>
            <person name="de Man T.J."/>
            <person name="Stajich J.E."/>
            <person name="Kubicek C.P."/>
            <person name="Chenthamara K."/>
            <person name="Atanasova L."/>
            <person name="Druzhinina I.S."/>
            <person name="Birnbaum S."/>
            <person name="Barribeau S.M."/>
            <person name="Teiling C."/>
            <person name="Suen G."/>
            <person name="Currie C."/>
            <person name="Gerardo N.M."/>
        </authorList>
    </citation>
    <scope>NUCLEOTIDE SEQUENCE [LARGE SCALE GENOMIC DNA]</scope>
</reference>
<protein>
    <submittedName>
        <fullName evidence="1">Uncharacterized protein</fullName>
    </submittedName>
</protein>
<evidence type="ECO:0000313" key="2">
    <source>
        <dbReference type="Proteomes" id="UP000053831"/>
    </source>
</evidence>
<dbReference type="AlphaFoldDB" id="A0A0M8N3U4"/>
<dbReference type="Proteomes" id="UP000053831">
    <property type="component" value="Unassembled WGS sequence"/>
</dbReference>
<name>A0A0M8N3U4_ESCWE</name>
<evidence type="ECO:0000313" key="1">
    <source>
        <dbReference type="EMBL" id="KOS19380.1"/>
    </source>
</evidence>
<keyword evidence="2" id="KW-1185">Reference proteome</keyword>
<proteinExistence type="predicted"/>
<gene>
    <name evidence="1" type="ORF">ESCO_001179</name>
</gene>
<organism evidence="1 2">
    <name type="scientific">Escovopsis weberi</name>
    <dbReference type="NCBI Taxonomy" id="150374"/>
    <lineage>
        <taxon>Eukaryota</taxon>
        <taxon>Fungi</taxon>
        <taxon>Dikarya</taxon>
        <taxon>Ascomycota</taxon>
        <taxon>Pezizomycotina</taxon>
        <taxon>Sordariomycetes</taxon>
        <taxon>Hypocreomycetidae</taxon>
        <taxon>Hypocreales</taxon>
        <taxon>Hypocreaceae</taxon>
        <taxon>Escovopsis</taxon>
    </lineage>
</organism>
<comment type="caution">
    <text evidence="1">The sequence shown here is derived from an EMBL/GenBank/DDBJ whole genome shotgun (WGS) entry which is preliminary data.</text>
</comment>
<sequence length="68" mass="7872">MAYRYSYTHDREYRIHACGCRFDDYDGDDAGFACRLAHARSDEHYERCVEVSISVRGGGSGSVRVRYR</sequence>
<accession>A0A0M8N3U4</accession>
<dbReference type="EMBL" id="LGSR01000020">
    <property type="protein sequence ID" value="KOS19380.1"/>
    <property type="molecule type" value="Genomic_DNA"/>
</dbReference>